<name>A0ABY3ETT8_9BURK</name>
<comment type="caution">
    <text evidence="2">The sequence shown here is derived from an EMBL/GenBank/DDBJ whole genome shotgun (WGS) entry which is preliminary data.</text>
</comment>
<protein>
    <recommendedName>
        <fullName evidence="1">Phage MuF C-terminal domain-containing protein</fullName>
    </recommendedName>
</protein>
<evidence type="ECO:0000259" key="1">
    <source>
        <dbReference type="Pfam" id="PF18819"/>
    </source>
</evidence>
<dbReference type="InterPro" id="IPR041131">
    <property type="entry name" value="MuF_C"/>
</dbReference>
<feature type="domain" description="Phage MuF C-terminal" evidence="1">
    <location>
        <begin position="62"/>
        <end position="150"/>
    </location>
</feature>
<accession>A0ABY3ETT8</accession>
<dbReference type="RefSeq" id="WP_144196681.1">
    <property type="nucleotide sequence ID" value="NZ_VCIZ01000002.1"/>
</dbReference>
<gene>
    <name evidence="2" type="ORF">FGG12_05825</name>
</gene>
<evidence type="ECO:0000313" key="3">
    <source>
        <dbReference type="Proteomes" id="UP000318943"/>
    </source>
</evidence>
<reference evidence="2 3" key="1">
    <citation type="submission" date="2019-05" db="EMBL/GenBank/DDBJ databases">
        <title>Whole genome sequence analysis of Cupriavidus campinensis S14E4C strain.</title>
        <authorList>
            <person name="Abbaszade G."/>
            <person name="Szabo A."/>
            <person name="Toumi M."/>
            <person name="Toth E."/>
        </authorList>
    </citation>
    <scope>NUCLEOTIDE SEQUENCE [LARGE SCALE GENOMIC DNA]</scope>
    <source>
        <strain evidence="2 3">S14E4C</strain>
    </source>
</reference>
<evidence type="ECO:0000313" key="2">
    <source>
        <dbReference type="EMBL" id="TSP13988.1"/>
    </source>
</evidence>
<proteinExistence type="predicted"/>
<dbReference type="EMBL" id="VCIZ01000002">
    <property type="protein sequence ID" value="TSP13988.1"/>
    <property type="molecule type" value="Genomic_DNA"/>
</dbReference>
<sequence>MKNNNYELVLETTCAKLQGPEPEKVLSLSIELGSTPELYCELGFPQLPLAMRVTNLDKILFRHGIPIRILKGIYGTLLEPKAVFRSHTHANDGNAVVLSFEEHHLGPVVIILHANIRLGRDRFVNEVKSIYAKENPDFERMWRKEGLLLWEKK</sequence>
<keyword evidence="3" id="KW-1185">Reference proteome</keyword>
<organism evidence="2 3">
    <name type="scientific">Cupriavidus campinensis</name>
    <dbReference type="NCBI Taxonomy" id="151783"/>
    <lineage>
        <taxon>Bacteria</taxon>
        <taxon>Pseudomonadati</taxon>
        <taxon>Pseudomonadota</taxon>
        <taxon>Betaproteobacteria</taxon>
        <taxon>Burkholderiales</taxon>
        <taxon>Burkholderiaceae</taxon>
        <taxon>Cupriavidus</taxon>
    </lineage>
</organism>
<dbReference type="Proteomes" id="UP000318943">
    <property type="component" value="Unassembled WGS sequence"/>
</dbReference>
<dbReference type="Pfam" id="PF18819">
    <property type="entry name" value="MuF_C"/>
    <property type="match status" value="1"/>
</dbReference>